<gene>
    <name evidence="2" type="ORF">KAK11_03855</name>
</gene>
<dbReference type="NCBIfam" id="NF041539">
    <property type="entry name" value="choice_anch_R"/>
    <property type="match status" value="1"/>
</dbReference>
<protein>
    <submittedName>
        <fullName evidence="2">Uncharacterized protein</fullName>
    </submittedName>
</protein>
<sequence>MTKKSRTFGAILVAVGICGSALATNAAATEPQQRPREVTHQQGLEEFVNTFNPNAAWAYDGGAFGVSGVDSMLGREHAAMAFNPSKSYAVKAITVAVGYQFGTNGATVSLNSDAAGAPGAVLYQAAITDLPNLGTCCVTSMVKVKRKVNVTAGNQYWIVVKTGKKTADTGAGWNLNSIGAVGTFAVDFGDGWQVHNGQTAAYSVSGTRLR</sequence>
<feature type="signal peptide" evidence="1">
    <location>
        <begin position="1"/>
        <end position="23"/>
    </location>
</feature>
<name>A0ABS5DTJ4_9BURK</name>
<reference evidence="2 3" key="1">
    <citation type="submission" date="2021-04" db="EMBL/GenBank/DDBJ databases">
        <title>The genome sequence of type strain Ideonella paludis KCTC 32238.</title>
        <authorList>
            <person name="Liu Y."/>
        </authorList>
    </citation>
    <scope>NUCLEOTIDE SEQUENCE [LARGE SCALE GENOMIC DNA]</scope>
    <source>
        <strain evidence="2 3">KCTC 32238</strain>
    </source>
</reference>
<dbReference type="RefSeq" id="WP_210806316.1">
    <property type="nucleotide sequence ID" value="NZ_JAGQDG010000001.1"/>
</dbReference>
<feature type="chain" id="PRO_5047526904" evidence="1">
    <location>
        <begin position="24"/>
        <end position="210"/>
    </location>
</feature>
<proteinExistence type="predicted"/>
<organism evidence="2 3">
    <name type="scientific">Ideonella paludis</name>
    <dbReference type="NCBI Taxonomy" id="1233411"/>
    <lineage>
        <taxon>Bacteria</taxon>
        <taxon>Pseudomonadati</taxon>
        <taxon>Pseudomonadota</taxon>
        <taxon>Betaproteobacteria</taxon>
        <taxon>Burkholderiales</taxon>
        <taxon>Sphaerotilaceae</taxon>
        <taxon>Ideonella</taxon>
    </lineage>
</organism>
<accession>A0ABS5DTJ4</accession>
<keyword evidence="1" id="KW-0732">Signal</keyword>
<evidence type="ECO:0000313" key="2">
    <source>
        <dbReference type="EMBL" id="MBQ0934453.1"/>
    </source>
</evidence>
<dbReference type="EMBL" id="JAGQDG010000001">
    <property type="protein sequence ID" value="MBQ0934453.1"/>
    <property type="molecule type" value="Genomic_DNA"/>
</dbReference>
<comment type="caution">
    <text evidence="2">The sequence shown here is derived from an EMBL/GenBank/DDBJ whole genome shotgun (WGS) entry which is preliminary data.</text>
</comment>
<keyword evidence="3" id="KW-1185">Reference proteome</keyword>
<evidence type="ECO:0000313" key="3">
    <source>
        <dbReference type="Proteomes" id="UP000672097"/>
    </source>
</evidence>
<dbReference type="Proteomes" id="UP000672097">
    <property type="component" value="Unassembled WGS sequence"/>
</dbReference>
<evidence type="ECO:0000256" key="1">
    <source>
        <dbReference type="SAM" id="SignalP"/>
    </source>
</evidence>